<keyword evidence="2" id="KW-0732">Signal</keyword>
<protein>
    <submittedName>
        <fullName evidence="4">Uncharacterized protein</fullName>
    </submittedName>
</protein>
<comment type="caution">
    <text evidence="4">The sequence shown here is derived from an EMBL/GenBank/DDBJ whole genome shotgun (WGS) entry which is preliminary data.</text>
</comment>
<evidence type="ECO:0000256" key="2">
    <source>
        <dbReference type="ARBA" id="ARBA00022729"/>
    </source>
</evidence>
<dbReference type="PANTHER" id="PTHR24369">
    <property type="entry name" value="ANTIGEN BSP, PUTATIVE-RELATED"/>
    <property type="match status" value="1"/>
</dbReference>
<dbReference type="AlphaFoldDB" id="A0A430Q2L2"/>
<dbReference type="InterPro" id="IPR050541">
    <property type="entry name" value="LRR_TM_domain-containing"/>
</dbReference>
<name>A0A430Q2L2_SCHBO</name>
<dbReference type="Proteomes" id="UP000290809">
    <property type="component" value="Unassembled WGS sequence"/>
</dbReference>
<dbReference type="InterPro" id="IPR001611">
    <property type="entry name" value="Leu-rich_rpt"/>
</dbReference>
<keyword evidence="5" id="KW-1185">Reference proteome</keyword>
<gene>
    <name evidence="4" type="ORF">DC041_0006094</name>
</gene>
<proteinExistence type="predicted"/>
<dbReference type="EMBL" id="QMKO01003092">
    <property type="protein sequence ID" value="RTG81898.1"/>
    <property type="molecule type" value="Genomic_DNA"/>
</dbReference>
<reference evidence="4 5" key="1">
    <citation type="journal article" date="2019" name="PLoS Pathog.">
        <title>Genome sequence of the bovine parasite Schistosoma bovis Tanzania.</title>
        <authorList>
            <person name="Oey H."/>
            <person name="Zakrzewski M."/>
            <person name="Gobert G."/>
            <person name="Gravermann K."/>
            <person name="Stoye J."/>
            <person name="Jones M."/>
            <person name="Mcmanus D."/>
            <person name="Krause L."/>
        </authorList>
    </citation>
    <scope>NUCLEOTIDE SEQUENCE [LARGE SCALE GENOMIC DNA]</scope>
    <source>
        <strain evidence="4 5">TAN1997</strain>
    </source>
</reference>
<feature type="non-terminal residue" evidence="4">
    <location>
        <position position="1"/>
    </location>
</feature>
<organism evidence="4 5">
    <name type="scientific">Schistosoma bovis</name>
    <name type="common">Blood fluke</name>
    <dbReference type="NCBI Taxonomy" id="6184"/>
    <lineage>
        <taxon>Eukaryota</taxon>
        <taxon>Metazoa</taxon>
        <taxon>Spiralia</taxon>
        <taxon>Lophotrochozoa</taxon>
        <taxon>Platyhelminthes</taxon>
        <taxon>Trematoda</taxon>
        <taxon>Digenea</taxon>
        <taxon>Strigeidida</taxon>
        <taxon>Schistosomatoidea</taxon>
        <taxon>Schistosomatidae</taxon>
        <taxon>Schistosoma</taxon>
    </lineage>
</organism>
<evidence type="ECO:0000256" key="1">
    <source>
        <dbReference type="ARBA" id="ARBA00022614"/>
    </source>
</evidence>
<dbReference type="Gene3D" id="3.80.10.10">
    <property type="entry name" value="Ribonuclease Inhibitor"/>
    <property type="match status" value="1"/>
</dbReference>
<evidence type="ECO:0000256" key="3">
    <source>
        <dbReference type="ARBA" id="ARBA00022737"/>
    </source>
</evidence>
<keyword evidence="1" id="KW-0433">Leucine-rich repeat</keyword>
<evidence type="ECO:0000313" key="5">
    <source>
        <dbReference type="Proteomes" id="UP000290809"/>
    </source>
</evidence>
<sequence length="92" mass="11268">LSYNYIEILHEDSFTRLQNIRKLILAHNRIYKITERAFLPIVNTLIWLDLRFNQLTSNFHNPFPVLAFSQLIHVRYLDLIIFITRMRWYSMN</sequence>
<evidence type="ECO:0000313" key="4">
    <source>
        <dbReference type="EMBL" id="RTG81898.1"/>
    </source>
</evidence>
<dbReference type="PROSITE" id="PS51450">
    <property type="entry name" value="LRR"/>
    <property type="match status" value="1"/>
</dbReference>
<keyword evidence="3" id="KW-0677">Repeat</keyword>
<accession>A0A430Q2L2</accession>
<dbReference type="InterPro" id="IPR032675">
    <property type="entry name" value="LRR_dom_sf"/>
</dbReference>
<dbReference type="STRING" id="6184.A0A430Q2L2"/>
<dbReference type="PANTHER" id="PTHR24369:SF210">
    <property type="entry name" value="CHAOPTIN-RELATED"/>
    <property type="match status" value="1"/>
</dbReference>
<dbReference type="SUPFAM" id="SSF52058">
    <property type="entry name" value="L domain-like"/>
    <property type="match status" value="1"/>
</dbReference>
<dbReference type="GO" id="GO:0005886">
    <property type="term" value="C:plasma membrane"/>
    <property type="evidence" value="ECO:0007669"/>
    <property type="project" value="TreeGrafter"/>
</dbReference>